<evidence type="ECO:0000259" key="1">
    <source>
        <dbReference type="Pfam" id="PF12697"/>
    </source>
</evidence>
<proteinExistence type="predicted"/>
<dbReference type="GO" id="GO:0047372">
    <property type="term" value="F:monoacylglycerol lipase activity"/>
    <property type="evidence" value="ECO:0007669"/>
    <property type="project" value="TreeGrafter"/>
</dbReference>
<dbReference type="InterPro" id="IPR050266">
    <property type="entry name" value="AB_hydrolase_sf"/>
</dbReference>
<accession>A0A239EFM9</accession>
<evidence type="ECO:0000313" key="3">
    <source>
        <dbReference type="Proteomes" id="UP000198339"/>
    </source>
</evidence>
<dbReference type="AlphaFoldDB" id="A0A239EFM9"/>
<reference evidence="2 3" key="1">
    <citation type="submission" date="2017-06" db="EMBL/GenBank/DDBJ databases">
        <authorList>
            <person name="Kim H.J."/>
            <person name="Triplett B.A."/>
        </authorList>
    </citation>
    <scope>NUCLEOTIDE SEQUENCE [LARGE SCALE GENOMIC DNA]</scope>
    <source>
        <strain evidence="2 3">DS15</strain>
    </source>
</reference>
<protein>
    <submittedName>
        <fullName evidence="2">Pimeloyl-ACP methyl ester carboxylesterase</fullName>
    </submittedName>
</protein>
<dbReference type="PANTHER" id="PTHR43798:SF5">
    <property type="entry name" value="MONOACYLGLYCEROL LIPASE ABHD6"/>
    <property type="match status" value="1"/>
</dbReference>
<dbReference type="PANTHER" id="PTHR43798">
    <property type="entry name" value="MONOACYLGLYCEROL LIPASE"/>
    <property type="match status" value="1"/>
</dbReference>
<dbReference type="InterPro" id="IPR000073">
    <property type="entry name" value="AB_hydrolase_1"/>
</dbReference>
<sequence>MPPMREHRLETPEGDICWFEWGRRGAAPSLLLLHATGFHARLWDQVVAALPSGTHVIAPDHRGHGRSFKPASLSDWATNAEVLLPLVDLFAGTPLVGCGHSMGGYVLTRLAAERSPAFGHLVLVDPVIMAPALYEGAGEGAVPDPALHPVARRRNRWEGAEAMRARFADRLPYSRWQPHVLADYCTYGLLPSASGEGFELACPPALEASMYQNALRTDPYRWLKELVAPVTLVRAPAGERGGDLDFSRSPTWPELGTYLGAQRDELWAENSHFIPMEDPARVAALLATSVSKLDAFGPQQG</sequence>
<organism evidence="2 3">
    <name type="scientific">Sphingopyxis indica</name>
    <dbReference type="NCBI Taxonomy" id="436663"/>
    <lineage>
        <taxon>Bacteria</taxon>
        <taxon>Pseudomonadati</taxon>
        <taxon>Pseudomonadota</taxon>
        <taxon>Alphaproteobacteria</taxon>
        <taxon>Sphingomonadales</taxon>
        <taxon>Sphingomonadaceae</taxon>
        <taxon>Sphingopyxis</taxon>
    </lineage>
</organism>
<dbReference type="InterPro" id="IPR029058">
    <property type="entry name" value="AB_hydrolase_fold"/>
</dbReference>
<dbReference type="EMBL" id="FZPA01000001">
    <property type="protein sequence ID" value="SNS43456.1"/>
    <property type="molecule type" value="Genomic_DNA"/>
</dbReference>
<dbReference type="GO" id="GO:0016020">
    <property type="term" value="C:membrane"/>
    <property type="evidence" value="ECO:0007669"/>
    <property type="project" value="TreeGrafter"/>
</dbReference>
<dbReference type="Pfam" id="PF12697">
    <property type="entry name" value="Abhydrolase_6"/>
    <property type="match status" value="1"/>
</dbReference>
<evidence type="ECO:0000313" key="2">
    <source>
        <dbReference type="EMBL" id="SNS43456.1"/>
    </source>
</evidence>
<gene>
    <name evidence="2" type="ORF">SAMN06295955_101751</name>
</gene>
<dbReference type="Proteomes" id="UP000198339">
    <property type="component" value="Unassembled WGS sequence"/>
</dbReference>
<dbReference type="SUPFAM" id="SSF53474">
    <property type="entry name" value="alpha/beta-Hydrolases"/>
    <property type="match status" value="1"/>
</dbReference>
<dbReference type="OrthoDB" id="9804723at2"/>
<feature type="domain" description="AB hydrolase-1" evidence="1">
    <location>
        <begin position="30"/>
        <end position="284"/>
    </location>
</feature>
<dbReference type="Gene3D" id="3.40.50.1820">
    <property type="entry name" value="alpha/beta hydrolase"/>
    <property type="match status" value="1"/>
</dbReference>
<keyword evidence="3" id="KW-1185">Reference proteome</keyword>
<dbReference type="GO" id="GO:0046464">
    <property type="term" value="P:acylglycerol catabolic process"/>
    <property type="evidence" value="ECO:0007669"/>
    <property type="project" value="TreeGrafter"/>
</dbReference>
<name>A0A239EFM9_9SPHN</name>